<evidence type="ECO:0000256" key="1">
    <source>
        <dbReference type="SAM" id="Coils"/>
    </source>
</evidence>
<protein>
    <submittedName>
        <fullName evidence="3">Protein Daple-like</fullName>
    </submittedName>
</protein>
<organism evidence="3">
    <name type="scientific">Phallusia mammillata</name>
    <dbReference type="NCBI Taxonomy" id="59560"/>
    <lineage>
        <taxon>Eukaryota</taxon>
        <taxon>Metazoa</taxon>
        <taxon>Chordata</taxon>
        <taxon>Tunicata</taxon>
        <taxon>Ascidiacea</taxon>
        <taxon>Phlebobranchia</taxon>
        <taxon>Ascidiidae</taxon>
        <taxon>Phallusia</taxon>
    </lineage>
</organism>
<feature type="coiled-coil region" evidence="1">
    <location>
        <begin position="27"/>
        <end position="177"/>
    </location>
</feature>
<evidence type="ECO:0000313" key="3">
    <source>
        <dbReference type="EMBL" id="CAB3228763.1"/>
    </source>
</evidence>
<name>A0A6F9D830_9ASCI</name>
<keyword evidence="1" id="KW-0175">Coiled coil</keyword>
<dbReference type="AlphaFoldDB" id="A0A6F9D830"/>
<evidence type="ECO:0000256" key="2">
    <source>
        <dbReference type="SAM" id="MobiDB-lite"/>
    </source>
</evidence>
<feature type="compositionally biased region" description="Basic and acidic residues" evidence="2">
    <location>
        <begin position="264"/>
        <end position="274"/>
    </location>
</feature>
<accession>A0A6F9D830</accession>
<dbReference type="PANTHER" id="PTHR37915:SF3">
    <property type="match status" value="1"/>
</dbReference>
<sequence length="292" mass="33766">MSETVNRLNEVSNEVLGYMDQLHVAASSKTTKSKKKLERALQNAKDEILKMTNKVLQFQQDLGMKDERLQQLTAQVDAKKVEITHLKRQQDMNKKTYGNIQEELKQERNALQLEVESLQMDITMLKNQLKDSKQESSALKDVNPKLQEIKDTALVELKRLKTKMDAEELDIPDVKKELAEQFQVQLQQMSDVYNEEMELWMQECRVHVHTILEVELSEDEAQQWTQDRIGQSQPTSALSNKDKPVSPYHTSSIVSDVKPSTAESEVRPSYEKSDSDADLMDETYWVNNCIYL</sequence>
<feature type="compositionally biased region" description="Polar residues" evidence="2">
    <location>
        <begin position="223"/>
        <end position="239"/>
    </location>
</feature>
<feature type="region of interest" description="Disordered" evidence="2">
    <location>
        <begin position="223"/>
        <end position="274"/>
    </location>
</feature>
<proteinExistence type="evidence at transcript level"/>
<reference evidence="3" key="1">
    <citation type="submission" date="2020-04" db="EMBL/GenBank/DDBJ databases">
        <authorList>
            <person name="Neveu A P."/>
        </authorList>
    </citation>
    <scope>NUCLEOTIDE SEQUENCE</scope>
    <source>
        <tissue evidence="3">Whole embryo</tissue>
    </source>
</reference>
<dbReference type="EMBL" id="LR783705">
    <property type="protein sequence ID" value="CAB3228763.1"/>
    <property type="molecule type" value="mRNA"/>
</dbReference>
<dbReference type="PANTHER" id="PTHR37915">
    <property type="match status" value="1"/>
</dbReference>
<gene>
    <name evidence="3" type="primary">Ccdc88c</name>
</gene>